<dbReference type="Pfam" id="PF00494">
    <property type="entry name" value="SQS_PSY"/>
    <property type="match status" value="1"/>
</dbReference>
<evidence type="ECO:0000313" key="2">
    <source>
        <dbReference type="EMBL" id="WNM57886.1"/>
    </source>
</evidence>
<dbReference type="KEGG" id="nall:PP769_18230"/>
<dbReference type="InterPro" id="IPR033904">
    <property type="entry name" value="Trans_IPPS_HH"/>
</dbReference>
<dbReference type="InterPro" id="IPR002060">
    <property type="entry name" value="Squ/phyt_synthse"/>
</dbReference>
<keyword evidence="3" id="KW-1185">Reference proteome</keyword>
<dbReference type="GO" id="GO:0016117">
    <property type="term" value="P:carotenoid biosynthetic process"/>
    <property type="evidence" value="ECO:0007669"/>
    <property type="project" value="InterPro"/>
</dbReference>
<dbReference type="PROSITE" id="PS01044">
    <property type="entry name" value="SQUALEN_PHYTOEN_SYN_1"/>
    <property type="match status" value="1"/>
</dbReference>
<dbReference type="EC" id="2.5.1.103" evidence="2"/>
<dbReference type="InterPro" id="IPR008949">
    <property type="entry name" value="Isoprenoid_synthase_dom_sf"/>
</dbReference>
<dbReference type="GO" id="GO:0051996">
    <property type="term" value="F:squalene synthase [NAD(P)H] activity"/>
    <property type="evidence" value="ECO:0007669"/>
    <property type="project" value="InterPro"/>
</dbReference>
<proteinExistence type="predicted"/>
<dbReference type="PANTHER" id="PTHR31480">
    <property type="entry name" value="BIFUNCTIONAL LYCOPENE CYCLASE/PHYTOENE SYNTHASE"/>
    <property type="match status" value="1"/>
</dbReference>
<keyword evidence="1 2" id="KW-0808">Transferase</keyword>
<dbReference type="PROSITE" id="PS01045">
    <property type="entry name" value="SQUALEN_PHYTOEN_SYN_2"/>
    <property type="match status" value="1"/>
</dbReference>
<dbReference type="AlphaFoldDB" id="A0AA96JWH2"/>
<evidence type="ECO:0000313" key="3">
    <source>
        <dbReference type="Proteomes" id="UP001302719"/>
    </source>
</evidence>
<dbReference type="Gene3D" id="1.10.600.10">
    <property type="entry name" value="Farnesyl Diphosphate Synthase"/>
    <property type="match status" value="1"/>
</dbReference>
<dbReference type="NCBIfam" id="TIGR03465">
    <property type="entry name" value="HpnD"/>
    <property type="match status" value="1"/>
</dbReference>
<dbReference type="InterPro" id="IPR017828">
    <property type="entry name" value="SQ_synth_HpnD-like"/>
</dbReference>
<sequence length="296" mass="33999">MKPMTPIEAQTFCTKYTKESGSNFYYSFLFLPQQRREAMYTIYAFCKMVDSAVDEPAPGSHPIEEVRKWRQEVTATYHGHPTQPVTLSLAAHLQTFDIPETLLQELISGVEMDLTTNRFATFADLYQYCYRVASVVGLICLKIFQTKSPAAEDYAVNLGLAFQLTNILRDLKGDAEQNRIYLPLEDLQRFGYSEHALLHQQRSPALVELLKFECERARTYYRQAQEILQTLPPSDQKSLVVSEIMRGVYSRILKQLEDPHYEVFGPRVRVAPLQRLGIAAHIWIRSFLSHNIAPSV</sequence>
<dbReference type="RefSeq" id="WP_312642927.1">
    <property type="nucleotide sequence ID" value="NZ_CP116967.1"/>
</dbReference>
<accession>A0AA96JWH2</accession>
<dbReference type="Proteomes" id="UP001302719">
    <property type="component" value="Chromosome"/>
</dbReference>
<dbReference type="InterPro" id="IPR019845">
    <property type="entry name" value="Squalene/phytoene_synthase_CS"/>
</dbReference>
<name>A0AA96JWH2_9BACT</name>
<dbReference type="EMBL" id="CP116967">
    <property type="protein sequence ID" value="WNM57886.1"/>
    <property type="molecule type" value="Genomic_DNA"/>
</dbReference>
<evidence type="ECO:0000256" key="1">
    <source>
        <dbReference type="ARBA" id="ARBA00022679"/>
    </source>
</evidence>
<dbReference type="SUPFAM" id="SSF48576">
    <property type="entry name" value="Terpenoid synthases"/>
    <property type="match status" value="1"/>
</dbReference>
<reference evidence="2 3" key="1">
    <citation type="submission" date="2023-01" db="EMBL/GenBank/DDBJ databases">
        <title>Cultivation and genomic characterization of new, ubiquitous marine nitrite-oxidizing bacteria from the Nitrospirales.</title>
        <authorList>
            <person name="Mueller A.J."/>
            <person name="Daebeler A."/>
            <person name="Herbold C.W."/>
            <person name="Kirkegaard R.H."/>
            <person name="Daims H."/>
        </authorList>
    </citation>
    <scope>NUCLEOTIDE SEQUENCE [LARGE SCALE GENOMIC DNA]</scope>
    <source>
        <strain evidence="2 3">VA</strain>
    </source>
</reference>
<protein>
    <submittedName>
        <fullName evidence="2">Presqualene diphosphate synthase HpnD</fullName>
        <ecNumber evidence="2">2.5.1.103</ecNumber>
    </submittedName>
</protein>
<dbReference type="CDD" id="cd00683">
    <property type="entry name" value="Trans_IPPS_HH"/>
    <property type="match status" value="1"/>
</dbReference>
<gene>
    <name evidence="2" type="primary">hpnD</name>
    <name evidence="2" type="ORF">PP769_18230</name>
</gene>
<organism evidence="2 3">
    <name type="scientific">Candidatus Nitrospira allomarina</name>
    <dbReference type="NCBI Taxonomy" id="3020900"/>
    <lineage>
        <taxon>Bacteria</taxon>
        <taxon>Pseudomonadati</taxon>
        <taxon>Nitrospirota</taxon>
        <taxon>Nitrospiria</taxon>
        <taxon>Nitrospirales</taxon>
        <taxon>Nitrospiraceae</taxon>
        <taxon>Nitrospira</taxon>
    </lineage>
</organism>